<dbReference type="InParanoid" id="A0A2U3VZQ1"/>
<protein>
    <submittedName>
        <fullName evidence="4">Glioma tumor suppressor candidate region gene 1 protein</fullName>
    </submittedName>
</protein>
<name>A0A2U3VZQ1_ODORO</name>
<reference evidence="4" key="1">
    <citation type="submission" date="2025-08" db="UniProtKB">
        <authorList>
            <consortium name="RefSeq"/>
        </authorList>
    </citation>
    <scope>IDENTIFICATION</scope>
</reference>
<dbReference type="PANTHER" id="PTHR15572:SF1">
    <property type="entry name" value="BRD4-INTERACTING CHROMATIN-REMODELING COMPLEX-ASSOCIATED PROTEIN"/>
    <property type="match status" value="1"/>
</dbReference>
<feature type="region of interest" description="Disordered" evidence="1">
    <location>
        <begin position="707"/>
        <end position="890"/>
    </location>
</feature>
<feature type="compositionally biased region" description="Pro residues" evidence="1">
    <location>
        <begin position="1239"/>
        <end position="1264"/>
    </location>
</feature>
<feature type="region of interest" description="Disordered" evidence="1">
    <location>
        <begin position="1354"/>
        <end position="1471"/>
    </location>
</feature>
<evidence type="ECO:0000259" key="2">
    <source>
        <dbReference type="Pfam" id="PF15249"/>
    </source>
</evidence>
<sequence length="1471" mass="148512">MDDEDGRCLLDVICDPQALNDFLHGSEKLDGDDLLDNPGEAQSAFYEGPGLHVQEASGNHLSPEPTQPAPSVDLDFLEDAILGSPAAGGGGGGGGGADQPCDILQQSLQEANITEQTLEAEAELDLGPFQLPTLQPADGGAGPAGAGGAAAVAAGPQALFPGGTDLLGLQAPPTVLTHQALVPPQDVVNKALSVQPFLQPVGLGNVTLQPIPGLQGLPNGSPGGATAATLGLAPIQVVGQPVMALNPPTSQLLAKQVPVSGYLASAAGPSEPVTLASAGVSPQGAGLVIQKNLPTAVATTLNGNSVFGGAGAATAAASGAPSGPPLAVAPGLGTSPLVPAPNVILHRTPTPIQPKPAGVLPPKLYQLTPKPFAPAGTTLTIQGEAGGLPQQTKAPQNLTFMAAGKAGQNVVLSGFPAPALQANVFKQPPATTTGAAPPQPPGALSKPMSVHLLNQGSSIVIPAQHMLPGQNQFLLPGTPAVQLPQTLSALPTNVGGQILAAAAPHAGGQLIANPILTNQNLAGPLSLGPVLAPHSGAHSAAHILSAAPIQVGQPALFQMPVSLAAGSLPTQSQPAPTGPSATTVLQGVTLPPSAVAMLNTPDGLVQPATPAATGEATPVLTVQTAPQAPPAVSTPLPLGLQQPPAQQQPPQAPTAQAAAPPQATTPQPSPGLASSPEKIVLGQPPSAATTAILTQDSLQMFLPQERSQQPLSADGPHLSVPASVIVSAPPPAQDPAPSTPIAKGAGLGPQAPDSQASPAPAPQIPAAAPLKGPGPSSSPSLPHQAPLGDSPHLPSPHPARPPSRPPSRPPPEGPLPPAPHLPPASTSSVVASTDTATRLPAPTPPDFQLQFPPSQGPHKSPTPPPTLHLVPEPAAPPPPPPRTFQMVTTPFPALPQPKALLERFHQVPSGIILQNKAGGAPAAPQTSASLGPLASPTASVLVSGQAPSGTPTAPSHPPAPAPMATAGLPPLLPAESKAFASTLPTLSVAKATAAGPGKSSGLQYESKMSSLKKPPALQPSKEACFLEHLHKHQGSVLHPDYKTAFPSFEDALHRLLPYHVYQGALPSPNDYHKVDEEFETVSTQLLKRTQAMLNKYRLLLLEESRFADEYVSSSRSLGLPIAASSEGHRLPSQGPAASSVSGAPAQPPLHLPTKLVIRHGGAGGSPSVTWARAPSSSSSSSSSSAASSLDADEDGPMPSRNRPPIKTYEARSRIGLKLKIKQEAGLSKVVHNTALDPVHQPPPPAALKAAEPPPRPPPPPPPPATGQMNGTVDHPPPAAPDRKPTALAPHCPRLPLRKTYRENVEALGGGAGEGAGSGRARGSSPAPLPTKVDEATSGLIRELAAVEDELYQRVLKGAPPEPAASAGQGSGSRDPGWEAPPAKRRKSESPDVDQASFSSDSPQDDTLTEHLQSAIDSILNLQQAPGRTPAPPYPHAAPTAVPPASPSPLHRPEAYPPSSHNGGLGARTLNR</sequence>
<dbReference type="GO" id="GO:0045893">
    <property type="term" value="P:positive regulation of DNA-templated transcription"/>
    <property type="evidence" value="ECO:0007669"/>
    <property type="project" value="TreeGrafter"/>
</dbReference>
<feature type="compositionally biased region" description="Low complexity" evidence="1">
    <location>
        <begin position="749"/>
        <end position="782"/>
    </location>
</feature>
<feature type="compositionally biased region" description="Low complexity" evidence="1">
    <location>
        <begin position="1175"/>
        <end position="1188"/>
    </location>
</feature>
<dbReference type="KEGG" id="oro:101366962"/>
<dbReference type="CTD" id="29998"/>
<feature type="region of interest" description="Disordered" evidence="1">
    <location>
        <begin position="992"/>
        <end position="1016"/>
    </location>
</feature>
<dbReference type="OrthoDB" id="2556847at2759"/>
<dbReference type="InterPro" id="IPR015671">
    <property type="entry name" value="GSCR1_dom"/>
</dbReference>
<feature type="region of interest" description="Disordered" evidence="1">
    <location>
        <begin position="1234"/>
        <end position="1335"/>
    </location>
</feature>
<feature type="compositionally biased region" description="Polar residues" evidence="1">
    <location>
        <begin position="1395"/>
        <end position="1425"/>
    </location>
</feature>
<feature type="region of interest" description="Disordered" evidence="1">
    <location>
        <begin position="625"/>
        <end position="681"/>
    </location>
</feature>
<dbReference type="Proteomes" id="UP000245340">
    <property type="component" value="Unplaced"/>
</dbReference>
<gene>
    <name evidence="4" type="primary">GLTSCR1</name>
</gene>
<dbReference type="GO" id="GO:0016514">
    <property type="term" value="C:SWI/SNF complex"/>
    <property type="evidence" value="ECO:0007669"/>
    <property type="project" value="TreeGrafter"/>
</dbReference>
<evidence type="ECO:0000313" key="4">
    <source>
        <dbReference type="RefSeq" id="XP_004401078.1"/>
    </source>
</evidence>
<evidence type="ECO:0000256" key="1">
    <source>
        <dbReference type="SAM" id="MobiDB-lite"/>
    </source>
</evidence>
<feature type="compositionally biased region" description="Pro residues" evidence="1">
    <location>
        <begin position="793"/>
        <end position="822"/>
    </location>
</feature>
<evidence type="ECO:0000313" key="3">
    <source>
        <dbReference type="Proteomes" id="UP000245340"/>
    </source>
</evidence>
<feature type="region of interest" description="Disordered" evidence="1">
    <location>
        <begin position="915"/>
        <end position="969"/>
    </location>
</feature>
<feature type="compositionally biased region" description="Polar residues" evidence="1">
    <location>
        <begin position="1000"/>
        <end position="1009"/>
    </location>
</feature>
<feature type="compositionally biased region" description="Low complexity" evidence="1">
    <location>
        <begin position="653"/>
        <end position="666"/>
    </location>
</feature>
<feature type="compositionally biased region" description="Gly residues" evidence="1">
    <location>
        <begin position="1307"/>
        <end position="1319"/>
    </location>
</feature>
<feature type="domain" description="GLTSCR protein conserved" evidence="2">
    <location>
        <begin position="1033"/>
        <end position="1105"/>
    </location>
</feature>
<feature type="compositionally biased region" description="Pro residues" evidence="1">
    <location>
        <begin position="1428"/>
        <end position="1446"/>
    </location>
</feature>
<dbReference type="PANTHER" id="PTHR15572">
    <property type="entry name" value="GLIOMA TUMOR SUPPRESSOR CANDIDATE REGION GENE 1"/>
    <property type="match status" value="1"/>
</dbReference>
<organism evidence="3 4">
    <name type="scientific">Odobenus rosmarus divergens</name>
    <name type="common">Pacific walrus</name>
    <dbReference type="NCBI Taxonomy" id="9708"/>
    <lineage>
        <taxon>Eukaryota</taxon>
        <taxon>Metazoa</taxon>
        <taxon>Chordata</taxon>
        <taxon>Craniata</taxon>
        <taxon>Vertebrata</taxon>
        <taxon>Euteleostomi</taxon>
        <taxon>Mammalia</taxon>
        <taxon>Eutheria</taxon>
        <taxon>Laurasiatheria</taxon>
        <taxon>Carnivora</taxon>
        <taxon>Caniformia</taxon>
        <taxon>Pinnipedia</taxon>
        <taxon>Odobenidae</taxon>
        <taxon>Odobenus</taxon>
    </lineage>
</organism>
<dbReference type="Pfam" id="PF15249">
    <property type="entry name" value="GLTSCR1"/>
    <property type="match status" value="1"/>
</dbReference>
<feature type="compositionally biased region" description="Pro residues" evidence="1">
    <location>
        <begin position="728"/>
        <end position="738"/>
    </location>
</feature>
<feature type="region of interest" description="Disordered" evidence="1">
    <location>
        <begin position="1126"/>
        <end position="1208"/>
    </location>
</feature>
<proteinExistence type="predicted"/>
<dbReference type="GeneID" id="101366962"/>
<dbReference type="STRING" id="9708.A0A2U3VZQ1"/>
<feature type="compositionally biased region" description="Low complexity" evidence="1">
    <location>
        <begin position="823"/>
        <end position="837"/>
    </location>
</feature>
<feature type="compositionally biased region" description="Pro residues" evidence="1">
    <location>
        <begin position="873"/>
        <end position="882"/>
    </location>
</feature>
<accession>A0A2U3VZQ1</accession>
<feature type="compositionally biased region" description="Low complexity" evidence="1">
    <location>
        <begin position="1131"/>
        <end position="1144"/>
    </location>
</feature>
<dbReference type="InterPro" id="IPR052438">
    <property type="entry name" value="Chromatin_remod/trans_coact"/>
</dbReference>
<keyword evidence="3" id="KW-1185">Reference proteome</keyword>
<dbReference type="RefSeq" id="XP_004401078.1">
    <property type="nucleotide sequence ID" value="XM_004401021.1"/>
</dbReference>